<reference evidence="4 5" key="1">
    <citation type="journal article" date="2024" name="Nat. Commun.">
        <title>Phylogenomics reveals the evolutionary origins of lichenization in chlorophyte algae.</title>
        <authorList>
            <person name="Puginier C."/>
            <person name="Libourel C."/>
            <person name="Otte J."/>
            <person name="Skaloud P."/>
            <person name="Haon M."/>
            <person name="Grisel S."/>
            <person name="Petersen M."/>
            <person name="Berrin J.G."/>
            <person name="Delaux P.M."/>
            <person name="Dal Grande F."/>
            <person name="Keller J."/>
        </authorList>
    </citation>
    <scope>NUCLEOTIDE SEQUENCE [LARGE SCALE GENOMIC DNA]</scope>
    <source>
        <strain evidence="4 5">SAG 216-7</strain>
    </source>
</reference>
<dbReference type="CDD" id="cd08892">
    <property type="entry name" value="SRPBCC_Aha1"/>
    <property type="match status" value="1"/>
</dbReference>
<evidence type="ECO:0000259" key="3">
    <source>
        <dbReference type="SMART" id="SM01000"/>
    </source>
</evidence>
<dbReference type="Pfam" id="PF08327">
    <property type="entry name" value="AHSA1"/>
    <property type="match status" value="1"/>
</dbReference>
<dbReference type="PANTHER" id="PTHR13009">
    <property type="entry name" value="HEAT SHOCK PROTEIN 90 HSP90 CO-CHAPERONE AHA-1"/>
    <property type="match status" value="1"/>
</dbReference>
<keyword evidence="5" id="KW-1185">Reference proteome</keyword>
<feature type="compositionally biased region" description="Basic and acidic residues" evidence="2">
    <location>
        <begin position="190"/>
        <end position="216"/>
    </location>
</feature>
<dbReference type="Proteomes" id="UP001491310">
    <property type="component" value="Unassembled WGS sequence"/>
</dbReference>
<dbReference type="Pfam" id="PF09229">
    <property type="entry name" value="Aha1_N"/>
    <property type="match status" value="1"/>
</dbReference>
<evidence type="ECO:0000313" key="5">
    <source>
        <dbReference type="Proteomes" id="UP001491310"/>
    </source>
</evidence>
<feature type="region of interest" description="Disordered" evidence="2">
    <location>
        <begin position="161"/>
        <end position="216"/>
    </location>
</feature>
<dbReference type="PANTHER" id="PTHR13009:SF8">
    <property type="entry name" value="AHA1 DOMAIN-CONTAINING PROTEIN"/>
    <property type="match status" value="1"/>
</dbReference>
<feature type="domain" description="Activator of Hsp90 ATPase AHSA1-like N-terminal" evidence="3">
    <location>
        <begin position="29"/>
        <end position="161"/>
    </location>
</feature>
<protein>
    <recommendedName>
        <fullName evidence="3">Activator of Hsp90 ATPase AHSA1-like N-terminal domain-containing protein</fullName>
    </recommendedName>
</protein>
<gene>
    <name evidence="4" type="ORF">WJX75_000317</name>
</gene>
<dbReference type="EMBL" id="JALJOT010000005">
    <property type="protein sequence ID" value="KAK9914770.1"/>
    <property type="molecule type" value="Genomic_DNA"/>
</dbReference>
<accession>A0ABR2YTR0</accession>
<dbReference type="SUPFAM" id="SSF55961">
    <property type="entry name" value="Bet v1-like"/>
    <property type="match status" value="1"/>
</dbReference>
<proteinExistence type="inferred from homology"/>
<comment type="caution">
    <text evidence="4">The sequence shown here is derived from an EMBL/GenBank/DDBJ whole genome shotgun (WGS) entry which is preliminary data.</text>
</comment>
<dbReference type="SMART" id="SM01000">
    <property type="entry name" value="Aha1_N"/>
    <property type="match status" value="1"/>
</dbReference>
<name>A0ABR2YTR0_9CHLO</name>
<organism evidence="4 5">
    <name type="scientific">Coccomyxa subellipsoidea</name>
    <dbReference type="NCBI Taxonomy" id="248742"/>
    <lineage>
        <taxon>Eukaryota</taxon>
        <taxon>Viridiplantae</taxon>
        <taxon>Chlorophyta</taxon>
        <taxon>core chlorophytes</taxon>
        <taxon>Trebouxiophyceae</taxon>
        <taxon>Trebouxiophyceae incertae sedis</taxon>
        <taxon>Coccomyxaceae</taxon>
        <taxon>Coccomyxa</taxon>
    </lineage>
</organism>
<evidence type="ECO:0000313" key="4">
    <source>
        <dbReference type="EMBL" id="KAK9914770.1"/>
    </source>
</evidence>
<sequence>MAKIGEGDARWIVSEREDGANVNNWHWQEKDVLPWAKVRLQELLGDQVLANGRSLVLKTGPDLTVSGDAIINNRKKKLIPSYELEIKGTWSGEVRDGDAAESASGSFHLPYVADENADEDPELKVSTSGDGAAARRLKEAFLGSGKQAFHAHMRTFVKELQAGGPSSKADAPSSKAAQQSSESNAAAMKKKAEASRKELEAKKAAEAARRRAEDRATTGRVELTERFYARPRDLFECFTDPGRVQAFTQSPAQVEPRVGGKFSIFGGSVDATFTALEAPSRIALDWRFRNWPDGAVSKVVIALEEPQEGTTVLKLVQTGVPKEDRFGNGDVVENTMQGWRSQILQRIRGVFGYGLGM</sequence>
<dbReference type="InterPro" id="IPR036338">
    <property type="entry name" value="Aha1"/>
</dbReference>
<evidence type="ECO:0000256" key="2">
    <source>
        <dbReference type="SAM" id="MobiDB-lite"/>
    </source>
</evidence>
<dbReference type="InterPro" id="IPR013538">
    <property type="entry name" value="ASHA1/2-like_C"/>
</dbReference>
<dbReference type="Gene3D" id="3.30.530.20">
    <property type="match status" value="1"/>
</dbReference>
<comment type="similarity">
    <text evidence="1">Belongs to the AHA1 family.</text>
</comment>
<feature type="compositionally biased region" description="Low complexity" evidence="2">
    <location>
        <begin position="162"/>
        <end position="187"/>
    </location>
</feature>
<dbReference type="InterPro" id="IPR023393">
    <property type="entry name" value="START-like_dom_sf"/>
</dbReference>
<dbReference type="Gene3D" id="3.15.10.20">
    <property type="entry name" value="Activator of Hsp90 ATPase Aha1, N-terminal domain"/>
    <property type="match status" value="1"/>
</dbReference>
<dbReference type="InterPro" id="IPR015310">
    <property type="entry name" value="AHSA1-like_N"/>
</dbReference>
<evidence type="ECO:0000256" key="1">
    <source>
        <dbReference type="ARBA" id="ARBA00006817"/>
    </source>
</evidence>
<dbReference type="SUPFAM" id="SSF103111">
    <property type="entry name" value="Activator of Hsp90 ATPase, Aha1"/>
    <property type="match status" value="1"/>
</dbReference>